<dbReference type="AlphaFoldDB" id="A0A5D2E3Y2"/>
<protein>
    <submittedName>
        <fullName evidence="1">Uncharacterized protein</fullName>
    </submittedName>
</protein>
<evidence type="ECO:0000313" key="2">
    <source>
        <dbReference type="Proteomes" id="UP000323506"/>
    </source>
</evidence>
<dbReference type="EMBL" id="CM017700">
    <property type="protein sequence ID" value="TYG87987.1"/>
    <property type="molecule type" value="Genomic_DNA"/>
</dbReference>
<reference evidence="1 2" key="1">
    <citation type="submission" date="2019-06" db="EMBL/GenBank/DDBJ databases">
        <title>WGS assembly of Gossypium darwinii.</title>
        <authorList>
            <person name="Chen Z.J."/>
            <person name="Sreedasyam A."/>
            <person name="Ando A."/>
            <person name="Song Q."/>
            <person name="De L."/>
            <person name="Hulse-Kemp A."/>
            <person name="Ding M."/>
            <person name="Ye W."/>
            <person name="Kirkbride R."/>
            <person name="Jenkins J."/>
            <person name="Plott C."/>
            <person name="Lovell J."/>
            <person name="Lin Y.-M."/>
            <person name="Vaughn R."/>
            <person name="Liu B."/>
            <person name="Li W."/>
            <person name="Simpson S."/>
            <person name="Scheffler B."/>
            <person name="Saski C."/>
            <person name="Grover C."/>
            <person name="Hu G."/>
            <person name="Conover J."/>
            <person name="Carlson J."/>
            <person name="Shu S."/>
            <person name="Boston L."/>
            <person name="Williams M."/>
            <person name="Peterson D."/>
            <person name="Mcgee K."/>
            <person name="Jones D."/>
            <person name="Wendel J."/>
            <person name="Stelly D."/>
            <person name="Grimwood J."/>
            <person name="Schmutz J."/>
        </authorList>
    </citation>
    <scope>NUCLEOTIDE SEQUENCE [LARGE SCALE GENOMIC DNA]</scope>
    <source>
        <strain evidence="1">1808015.09</strain>
    </source>
</reference>
<gene>
    <name evidence="1" type="ORF">ES288_A13G258800v1</name>
</gene>
<keyword evidence="2" id="KW-1185">Reference proteome</keyword>
<proteinExistence type="predicted"/>
<dbReference type="Proteomes" id="UP000323506">
    <property type="component" value="Chromosome A13"/>
</dbReference>
<organism evidence="1 2">
    <name type="scientific">Gossypium darwinii</name>
    <name type="common">Darwin's cotton</name>
    <name type="synonym">Gossypium barbadense var. darwinii</name>
    <dbReference type="NCBI Taxonomy" id="34276"/>
    <lineage>
        <taxon>Eukaryota</taxon>
        <taxon>Viridiplantae</taxon>
        <taxon>Streptophyta</taxon>
        <taxon>Embryophyta</taxon>
        <taxon>Tracheophyta</taxon>
        <taxon>Spermatophyta</taxon>
        <taxon>Magnoliopsida</taxon>
        <taxon>eudicotyledons</taxon>
        <taxon>Gunneridae</taxon>
        <taxon>Pentapetalae</taxon>
        <taxon>rosids</taxon>
        <taxon>malvids</taxon>
        <taxon>Malvales</taxon>
        <taxon>Malvaceae</taxon>
        <taxon>Malvoideae</taxon>
        <taxon>Gossypium</taxon>
    </lineage>
</organism>
<sequence length="203" mass="23180">MRMSLKIATDFKAQEWVLQKRENDRSPLNLFECWEFQFNENERHCFFTGRFLLKPLPIYIAEAMDCQCCSSGIGECLCGRMMKENKMLQLHMKPPTSSTSSSLACTFLSLSGNPETIGNANNGLIFMMKTTLLSPTTLIALHEKSLEWKVYLQLGEAVNVLSPSLTFQSRLQRAEAAEDEEKYAIASLFHVFLFDLYMVAFTM</sequence>
<evidence type="ECO:0000313" key="1">
    <source>
        <dbReference type="EMBL" id="TYG87987.1"/>
    </source>
</evidence>
<name>A0A5D2E3Y2_GOSDA</name>
<accession>A0A5D2E3Y2</accession>